<evidence type="ECO:0000313" key="1">
    <source>
        <dbReference type="EMBL" id="GFR38222.1"/>
    </source>
</evidence>
<comment type="caution">
    <text evidence="1">The sequence shown here is derived from an EMBL/GenBank/DDBJ whole genome shotgun (WGS) entry which is preliminary data.</text>
</comment>
<dbReference type="Proteomes" id="UP000654993">
    <property type="component" value="Unassembled WGS sequence"/>
</dbReference>
<evidence type="ECO:0000313" key="2">
    <source>
        <dbReference type="Proteomes" id="UP000654993"/>
    </source>
</evidence>
<keyword evidence="2" id="KW-1185">Reference proteome</keyword>
<dbReference type="RefSeq" id="WP_200966469.1">
    <property type="nucleotide sequence ID" value="NZ_BMAQ01000013.1"/>
</dbReference>
<organism evidence="1 2">
    <name type="scientific">Insulibacter thermoxylanivorax</name>
    <dbReference type="NCBI Taxonomy" id="2749268"/>
    <lineage>
        <taxon>Bacteria</taxon>
        <taxon>Bacillati</taxon>
        <taxon>Bacillota</taxon>
        <taxon>Bacilli</taxon>
        <taxon>Bacillales</taxon>
        <taxon>Paenibacillaceae</taxon>
        <taxon>Insulibacter</taxon>
    </lineage>
</organism>
<name>A0A916QCI7_9BACL</name>
<reference evidence="1" key="1">
    <citation type="submission" date="2020-08" db="EMBL/GenBank/DDBJ databases">
        <authorList>
            <person name="Uke A."/>
            <person name="Chhe C."/>
            <person name="Baramee S."/>
            <person name="Kosugi A."/>
        </authorList>
    </citation>
    <scope>NUCLEOTIDE SEQUENCE</scope>
    <source>
        <strain evidence="1">DA-C8</strain>
    </source>
</reference>
<dbReference type="AlphaFoldDB" id="A0A916QCI7"/>
<dbReference type="EMBL" id="BMAQ01000013">
    <property type="protein sequence ID" value="GFR38222.1"/>
    <property type="molecule type" value="Genomic_DNA"/>
</dbReference>
<sequence>MLSKKPETSIDNIGNNNGIMAGTIVGPVENNTYILNMPQKHSVMPSIISKIVEVLANLTILPEEELDRRYRINPEDLKPYNVPTKITHNNVRRYKSIILEFSHYSRICDEAFNIVDNQIIGSKSRILKDIRHLYNKYKEQLLFEHIDDNIDEIEIIRQYSDYIIDMVKEDLKKRIIDEKPANIYFEDIEDGLIRVVCYAFEKCKILEKP</sequence>
<accession>A0A916QCI7</accession>
<proteinExistence type="predicted"/>
<reference evidence="1" key="2">
    <citation type="journal article" date="2021" name="Data Brief">
        <title>Draft genome sequence data of the facultative, thermophilic, xylanolytic bacterium Paenibacillus sp. strain DA-C8.</title>
        <authorList>
            <person name="Chhe C."/>
            <person name="Uke A."/>
            <person name="Baramee S."/>
            <person name="Ungkulpasvich U."/>
            <person name="Tachaapaikoon C."/>
            <person name="Pason P."/>
            <person name="Waeonukul R."/>
            <person name="Ratanakhanokchai K."/>
            <person name="Kosugi A."/>
        </authorList>
    </citation>
    <scope>NUCLEOTIDE SEQUENCE</scope>
    <source>
        <strain evidence="1">DA-C8</strain>
    </source>
</reference>
<gene>
    <name evidence="1" type="ORF">PRECH8_15180</name>
</gene>
<protein>
    <submittedName>
        <fullName evidence="1">Uncharacterized protein</fullName>
    </submittedName>
</protein>